<gene>
    <name evidence="2" type="ORF">KV110_15560</name>
</gene>
<dbReference type="EMBL" id="CP078145">
    <property type="protein sequence ID" value="QXN94342.1"/>
    <property type="molecule type" value="Genomic_DNA"/>
</dbReference>
<sequence>MSIHRWRVFARASWLFFAIAALLGGGVVSVAAQPDVTGTPGALVTLRVEGATATIFEGQIFTRGHDVTTPSGGTHHCDGTNNNANPKPGPTATSALDDGARQNGFTWDGTYSTQFDDYFITRIANDAQTADQFWGILRNGQFTQVGGCQQRVNQFDEVLFAFDAFNKSQFLRLEGPRTARVGQPITVTVTDSLAGNPAAGATVNGATTDANGRASVTFTSVGMQQVKAEHPQAIRSNRLEVIVTP</sequence>
<name>A0ABX8RXH2_NOCIO</name>
<organism evidence="2 3">
    <name type="scientific">Nocardia iowensis</name>
    <dbReference type="NCBI Taxonomy" id="204891"/>
    <lineage>
        <taxon>Bacteria</taxon>
        <taxon>Bacillati</taxon>
        <taxon>Actinomycetota</taxon>
        <taxon>Actinomycetes</taxon>
        <taxon>Mycobacteriales</taxon>
        <taxon>Nocardiaceae</taxon>
        <taxon>Nocardia</taxon>
    </lineage>
</organism>
<dbReference type="Proteomes" id="UP000694257">
    <property type="component" value="Chromosome"/>
</dbReference>
<feature type="region of interest" description="Disordered" evidence="1">
    <location>
        <begin position="68"/>
        <end position="96"/>
    </location>
</feature>
<accession>A0ABX8RXH2</accession>
<evidence type="ECO:0000313" key="3">
    <source>
        <dbReference type="Proteomes" id="UP000694257"/>
    </source>
</evidence>
<dbReference type="RefSeq" id="WP_218476848.1">
    <property type="nucleotide sequence ID" value="NZ_BAABJN010000015.1"/>
</dbReference>
<evidence type="ECO:0000256" key="1">
    <source>
        <dbReference type="SAM" id="MobiDB-lite"/>
    </source>
</evidence>
<protein>
    <submittedName>
        <fullName evidence="2">Ig-like domain-containing protein</fullName>
    </submittedName>
</protein>
<reference evidence="2 3" key="1">
    <citation type="submission" date="2021-07" db="EMBL/GenBank/DDBJ databases">
        <title>Whole Genome Sequence of Nocardia Iowensis.</title>
        <authorList>
            <person name="Lamm A."/>
            <person name="Collins-Fairclough A.M."/>
            <person name="Bunk B."/>
            <person name="Sproer C."/>
        </authorList>
    </citation>
    <scope>NUCLEOTIDE SEQUENCE [LARGE SCALE GENOMIC DNA]</scope>
    <source>
        <strain evidence="2 3">NRRL 5646</strain>
    </source>
</reference>
<keyword evidence="3" id="KW-1185">Reference proteome</keyword>
<evidence type="ECO:0000313" key="2">
    <source>
        <dbReference type="EMBL" id="QXN94342.1"/>
    </source>
</evidence>
<proteinExistence type="predicted"/>